<dbReference type="InterPro" id="IPR011471">
    <property type="entry name" value="DUF1577"/>
</dbReference>
<dbReference type="EMBL" id="WBUI01000012">
    <property type="protein sequence ID" value="KAB2931779.1"/>
    <property type="molecule type" value="Genomic_DNA"/>
</dbReference>
<sequence>MNDEIRSLEWVLKPESVVALVDRHLIGKIIFLKGYEPHPRIRLLARNPNGTVEIQSPIPFELEHKPVFFRILGRYLEMHGTIIQKKDAEHFTMRIDRLGVSVKDRGDTRIPVEGDEVCITNIQTSKYLIDTANSTIPTTVKVSFGEYERFLASEFDSVNIDVFGQRGTLLDEIRKTGKAVFLADATNPDSYSPADPRFIDYGRFLGAGLQKQIFEYRNKKVRSEAIVPVMYVTHDRTEVPIGYLQVQSRTQSFDVSVIDRLKQICEEMIEKIRLSNTVYVKERESIVNMSLSGMRVRIRNRELASYMMRQSGFTFDVLFRGQAPITVYGLIRSAAKTAEGHLICGVQIAGYTDDTAGKARYESNVRGMEQKYKQKMQMEMKKQ</sequence>
<dbReference type="Proteomes" id="UP000460298">
    <property type="component" value="Unassembled WGS sequence"/>
</dbReference>
<comment type="caution">
    <text evidence="1">The sequence shown here is derived from an EMBL/GenBank/DDBJ whole genome shotgun (WGS) entry which is preliminary data.</text>
</comment>
<evidence type="ECO:0000313" key="2">
    <source>
        <dbReference type="Proteomes" id="UP000460298"/>
    </source>
</evidence>
<dbReference type="Pfam" id="PF07614">
    <property type="entry name" value="DUF1577"/>
    <property type="match status" value="1"/>
</dbReference>
<organism evidence="1 2">
    <name type="scientific">Leptonema illini</name>
    <dbReference type="NCBI Taxonomy" id="183"/>
    <lineage>
        <taxon>Bacteria</taxon>
        <taxon>Pseudomonadati</taxon>
        <taxon>Spirochaetota</taxon>
        <taxon>Spirochaetia</taxon>
        <taxon>Leptospirales</taxon>
        <taxon>Leptospiraceae</taxon>
        <taxon>Leptonema</taxon>
    </lineage>
</organism>
<dbReference type="AlphaFoldDB" id="A0A833M142"/>
<name>A0A833M142_9LEPT</name>
<reference evidence="1 2" key="1">
    <citation type="submission" date="2019-10" db="EMBL/GenBank/DDBJ databases">
        <title>Extracellular Electron Transfer in a Candidatus Methanoperedens spp. Enrichment Culture.</title>
        <authorList>
            <person name="Berger S."/>
            <person name="Rangel Shaw D."/>
            <person name="Berben T."/>
            <person name="In 'T Zandt M."/>
            <person name="Frank J."/>
            <person name="Reimann J."/>
            <person name="Jetten M.S.M."/>
            <person name="Welte C.U."/>
        </authorList>
    </citation>
    <scope>NUCLEOTIDE SEQUENCE [LARGE SCALE GENOMIC DNA]</scope>
    <source>
        <strain evidence="1">SB12</strain>
    </source>
</reference>
<accession>A0A833M142</accession>
<evidence type="ECO:0000313" key="1">
    <source>
        <dbReference type="EMBL" id="KAB2931779.1"/>
    </source>
</evidence>
<protein>
    <submittedName>
        <fullName evidence="1">DUF1577 domain-containing protein</fullName>
    </submittedName>
</protein>
<proteinExistence type="predicted"/>
<gene>
    <name evidence="1" type="ORF">F9K24_12665</name>
</gene>